<dbReference type="AlphaFoldDB" id="A0A0F9N2Q8"/>
<name>A0A0F9N2Q8_9ZZZZ</name>
<organism evidence="1">
    <name type="scientific">marine sediment metagenome</name>
    <dbReference type="NCBI Taxonomy" id="412755"/>
    <lineage>
        <taxon>unclassified sequences</taxon>
        <taxon>metagenomes</taxon>
        <taxon>ecological metagenomes</taxon>
    </lineage>
</organism>
<dbReference type="EMBL" id="LAZR01008916">
    <property type="protein sequence ID" value="KKM75772.1"/>
    <property type="molecule type" value="Genomic_DNA"/>
</dbReference>
<gene>
    <name evidence="1" type="ORF">LCGC14_1386840</name>
</gene>
<protein>
    <submittedName>
        <fullName evidence="1">Uncharacterized protein</fullName>
    </submittedName>
</protein>
<accession>A0A0F9N2Q8</accession>
<reference evidence="1" key="1">
    <citation type="journal article" date="2015" name="Nature">
        <title>Complex archaea that bridge the gap between prokaryotes and eukaryotes.</title>
        <authorList>
            <person name="Spang A."/>
            <person name="Saw J.H."/>
            <person name="Jorgensen S.L."/>
            <person name="Zaremba-Niedzwiedzka K."/>
            <person name="Martijn J."/>
            <person name="Lind A.E."/>
            <person name="van Eijk R."/>
            <person name="Schleper C."/>
            <person name="Guy L."/>
            <person name="Ettema T.J."/>
        </authorList>
    </citation>
    <scope>NUCLEOTIDE SEQUENCE</scope>
</reference>
<evidence type="ECO:0000313" key="1">
    <source>
        <dbReference type="EMBL" id="KKM75772.1"/>
    </source>
</evidence>
<proteinExistence type="predicted"/>
<sequence>MKRFRIHMTVSYQTKSGLGDVYIGHLICIANSVDDAVKEALTAATDSGWPDADVSGVELLEGGLNDA</sequence>
<comment type="caution">
    <text evidence="1">The sequence shown here is derived from an EMBL/GenBank/DDBJ whole genome shotgun (WGS) entry which is preliminary data.</text>
</comment>